<sequence>MKTTARNQFKGTIEAIQSAGSGNDEIIIDIGSGLEIVAGITQGNTRRLDLSVGQEVIAMIKATWIILAVDSDEYEFSTRNQFFTTITAIKTGTADSEVFLKTEEGVELVAIVTNVGVEKMALTVGKSVTALFKAPHVILAIKKV</sequence>
<gene>
    <name evidence="4" type="ORF">GCM10023338_03580</name>
</gene>
<keyword evidence="5" id="KW-1185">Reference proteome</keyword>
<evidence type="ECO:0000259" key="3">
    <source>
        <dbReference type="PROSITE" id="PS51866"/>
    </source>
</evidence>
<dbReference type="SUPFAM" id="SSF50331">
    <property type="entry name" value="MOP-like"/>
    <property type="match status" value="1"/>
</dbReference>
<evidence type="ECO:0000313" key="4">
    <source>
        <dbReference type="EMBL" id="GAA5094827.1"/>
    </source>
</evidence>
<dbReference type="NCBIfam" id="TIGR00638">
    <property type="entry name" value="Mop"/>
    <property type="match status" value="2"/>
</dbReference>
<dbReference type="PANTHER" id="PTHR30432:SF1">
    <property type="entry name" value="DNA-BINDING TRANSCRIPTIONAL DUAL REGULATOR MODE"/>
    <property type="match status" value="1"/>
</dbReference>
<comment type="caution">
    <text evidence="4">The sequence shown here is derived from an EMBL/GenBank/DDBJ whole genome shotgun (WGS) entry which is preliminary data.</text>
</comment>
<feature type="domain" description="Mop" evidence="3">
    <location>
        <begin position="75"/>
        <end position="141"/>
    </location>
</feature>
<evidence type="ECO:0000313" key="5">
    <source>
        <dbReference type="Proteomes" id="UP001500631"/>
    </source>
</evidence>
<keyword evidence="1 2" id="KW-0500">Molybdenum</keyword>
<dbReference type="Gene3D" id="2.40.50.100">
    <property type="match status" value="2"/>
</dbReference>
<dbReference type="InterPro" id="IPR008995">
    <property type="entry name" value="Mo/tungstate-bd_C_term_dom"/>
</dbReference>
<evidence type="ECO:0000256" key="2">
    <source>
        <dbReference type="PROSITE-ProRule" id="PRU01213"/>
    </source>
</evidence>
<dbReference type="Pfam" id="PF03459">
    <property type="entry name" value="TOBE"/>
    <property type="match status" value="2"/>
</dbReference>
<dbReference type="EMBL" id="BAABKE010000001">
    <property type="protein sequence ID" value="GAA5094827.1"/>
    <property type="molecule type" value="Genomic_DNA"/>
</dbReference>
<dbReference type="RefSeq" id="WP_077926204.1">
    <property type="nucleotide sequence ID" value="NZ_BAABKE010000001.1"/>
</dbReference>
<protein>
    <submittedName>
        <fullName evidence="4">TOBE domain-containing protein</fullName>
    </submittedName>
</protein>
<dbReference type="InterPro" id="IPR051815">
    <property type="entry name" value="Molybdate_resp_trans_reg"/>
</dbReference>
<reference evidence="5" key="1">
    <citation type="journal article" date="2019" name="Int. J. Syst. Evol. Microbiol.">
        <title>The Global Catalogue of Microorganisms (GCM) 10K type strain sequencing project: providing services to taxonomists for standard genome sequencing and annotation.</title>
        <authorList>
            <consortium name="The Broad Institute Genomics Platform"/>
            <consortium name="The Broad Institute Genome Sequencing Center for Infectious Disease"/>
            <person name="Wu L."/>
            <person name="Ma J."/>
        </authorList>
    </citation>
    <scope>NUCLEOTIDE SEQUENCE [LARGE SCALE GENOMIC DNA]</scope>
    <source>
        <strain evidence="5">JCM 18424</strain>
    </source>
</reference>
<feature type="domain" description="Mop" evidence="3">
    <location>
        <begin position="2"/>
        <end position="69"/>
    </location>
</feature>
<organism evidence="4 5">
    <name type="scientific">Wohlfahrtiimonas larvae</name>
    <dbReference type="NCBI Taxonomy" id="1157986"/>
    <lineage>
        <taxon>Bacteria</taxon>
        <taxon>Pseudomonadati</taxon>
        <taxon>Pseudomonadota</taxon>
        <taxon>Gammaproteobacteria</taxon>
        <taxon>Cardiobacteriales</taxon>
        <taxon>Ignatzschineriaceae</taxon>
        <taxon>Wohlfahrtiimonas</taxon>
    </lineage>
</organism>
<proteinExistence type="predicted"/>
<accession>A0ABP9MCX3</accession>
<dbReference type="InterPro" id="IPR005116">
    <property type="entry name" value="Transp-assoc_OB_typ1"/>
</dbReference>
<dbReference type="Proteomes" id="UP001500631">
    <property type="component" value="Unassembled WGS sequence"/>
</dbReference>
<dbReference type="PANTHER" id="PTHR30432">
    <property type="entry name" value="TRANSCRIPTIONAL REGULATOR MODE"/>
    <property type="match status" value="1"/>
</dbReference>
<dbReference type="PROSITE" id="PS51866">
    <property type="entry name" value="MOP"/>
    <property type="match status" value="2"/>
</dbReference>
<name>A0ABP9MCX3_9GAMM</name>
<evidence type="ECO:0000256" key="1">
    <source>
        <dbReference type="ARBA" id="ARBA00022505"/>
    </source>
</evidence>
<dbReference type="InterPro" id="IPR004606">
    <property type="entry name" value="Mop_domain"/>
</dbReference>